<evidence type="ECO:0000256" key="9">
    <source>
        <dbReference type="ARBA" id="ARBA00047928"/>
    </source>
</evidence>
<dbReference type="EC" id="3.1.1.11" evidence="4 12"/>
<keyword evidence="12" id="KW-0732">Signal</keyword>
<dbReference type="EMBL" id="WHWC01000014">
    <property type="protein sequence ID" value="KAG8369672.1"/>
    <property type="molecule type" value="Genomic_DNA"/>
</dbReference>
<dbReference type="InterPro" id="IPR011050">
    <property type="entry name" value="Pectin_lyase_fold/virulence"/>
</dbReference>
<dbReference type="PANTHER" id="PTHR31321:SF76">
    <property type="entry name" value="PECTINESTERASE 10-RELATED"/>
    <property type="match status" value="1"/>
</dbReference>
<evidence type="ECO:0000256" key="3">
    <source>
        <dbReference type="ARBA" id="ARBA00008891"/>
    </source>
</evidence>
<feature type="domain" description="Pectinesterase catalytic" evidence="13">
    <location>
        <begin position="44"/>
        <end position="332"/>
    </location>
</feature>
<dbReference type="PROSITE" id="PS00503">
    <property type="entry name" value="PECTINESTERASE_2"/>
    <property type="match status" value="1"/>
</dbReference>
<dbReference type="Pfam" id="PF01095">
    <property type="entry name" value="Pectinesterase"/>
    <property type="match status" value="1"/>
</dbReference>
<sequence>MALVLQCIFTCTAFFMCFGLTHGKVEGRFNRRLLDHQTIYVDPSSHTSFQTIQAAIDSVSSNNKKWITISIKAGNYNEEVKIPPDKPFLYLKGEGIGKTNVVWGAHDRMLTSATFASMADNILVSGITFVNSYNYPPRKGGNPVMPALAAKISGDKSAFYECSFLGYQDTLLDDQGRHYFKQCTIVGATDFIFGGGQSIYEKCTISVNTGTLDPGSTGFIAAQARARPNDPSGFVFKQCIVNGNGKTFLGRAWKPYSRAIYYESFFSNIVVSQGWDAWNYNVFMVVLIRNQITFAENQCQGPGSNKSNRIKWEKNLSPQEWQSFTSNSYIDNEGWIQRLPLKIL</sequence>
<gene>
    <name evidence="14" type="ORF">BUALT_Bualt14G0038100</name>
</gene>
<accession>A0AAV6WML8</accession>
<dbReference type="Proteomes" id="UP000826271">
    <property type="component" value="Unassembled WGS sequence"/>
</dbReference>
<evidence type="ECO:0000256" key="5">
    <source>
        <dbReference type="ARBA" id="ARBA00022525"/>
    </source>
</evidence>
<dbReference type="InterPro" id="IPR033131">
    <property type="entry name" value="Pectinesterase_Asp_AS"/>
</dbReference>
<feature type="chain" id="PRO_5043113780" description="Pectinesterase" evidence="12">
    <location>
        <begin position="24"/>
        <end position="344"/>
    </location>
</feature>
<comment type="pathway">
    <text evidence="2 12">Glycan metabolism; pectin degradation; 2-dehydro-3-deoxy-D-gluconate from pectin: step 1/5.</text>
</comment>
<feature type="active site" evidence="11">
    <location>
        <position position="190"/>
    </location>
</feature>
<evidence type="ECO:0000256" key="12">
    <source>
        <dbReference type="RuleBase" id="RU000589"/>
    </source>
</evidence>
<protein>
    <recommendedName>
        <fullName evidence="4 12">Pectinesterase</fullName>
        <ecNumber evidence="4 12">3.1.1.11</ecNumber>
    </recommendedName>
</protein>
<comment type="subcellular location">
    <subcellularLocation>
        <location evidence="1">Secreted</location>
    </subcellularLocation>
</comment>
<dbReference type="GO" id="GO:0042545">
    <property type="term" value="P:cell wall modification"/>
    <property type="evidence" value="ECO:0007669"/>
    <property type="project" value="UniProtKB-UniRule"/>
</dbReference>
<dbReference type="GO" id="GO:0045490">
    <property type="term" value="P:pectin catabolic process"/>
    <property type="evidence" value="ECO:0007669"/>
    <property type="project" value="UniProtKB-UniRule"/>
</dbReference>
<evidence type="ECO:0000313" key="15">
    <source>
        <dbReference type="Proteomes" id="UP000826271"/>
    </source>
</evidence>
<evidence type="ECO:0000256" key="8">
    <source>
        <dbReference type="ARBA" id="ARBA00023180"/>
    </source>
</evidence>
<dbReference type="InterPro" id="IPR000070">
    <property type="entry name" value="Pectinesterase_cat"/>
</dbReference>
<dbReference type="AlphaFoldDB" id="A0AAV6WML8"/>
<evidence type="ECO:0000259" key="13">
    <source>
        <dbReference type="Pfam" id="PF01095"/>
    </source>
</evidence>
<evidence type="ECO:0000256" key="10">
    <source>
        <dbReference type="ARBA" id="ARBA00057335"/>
    </source>
</evidence>
<keyword evidence="5" id="KW-0964">Secreted</keyword>
<dbReference type="GO" id="GO:0030599">
    <property type="term" value="F:pectinesterase activity"/>
    <property type="evidence" value="ECO:0007669"/>
    <property type="project" value="UniProtKB-UniRule"/>
</dbReference>
<organism evidence="14 15">
    <name type="scientific">Buddleja alternifolia</name>
    <dbReference type="NCBI Taxonomy" id="168488"/>
    <lineage>
        <taxon>Eukaryota</taxon>
        <taxon>Viridiplantae</taxon>
        <taxon>Streptophyta</taxon>
        <taxon>Embryophyta</taxon>
        <taxon>Tracheophyta</taxon>
        <taxon>Spermatophyta</taxon>
        <taxon>Magnoliopsida</taxon>
        <taxon>eudicotyledons</taxon>
        <taxon>Gunneridae</taxon>
        <taxon>Pentapetalae</taxon>
        <taxon>asterids</taxon>
        <taxon>lamiids</taxon>
        <taxon>Lamiales</taxon>
        <taxon>Scrophulariaceae</taxon>
        <taxon>Buddlejeae</taxon>
        <taxon>Buddleja</taxon>
    </lineage>
</organism>
<evidence type="ECO:0000256" key="7">
    <source>
        <dbReference type="ARBA" id="ARBA00023085"/>
    </source>
</evidence>
<dbReference type="FunFam" id="2.160.20.10:FF:000013">
    <property type="entry name" value="Pectinesterase"/>
    <property type="match status" value="1"/>
</dbReference>
<dbReference type="GO" id="GO:0005576">
    <property type="term" value="C:extracellular region"/>
    <property type="evidence" value="ECO:0007669"/>
    <property type="project" value="UniProtKB-SubCell"/>
</dbReference>
<reference evidence="14" key="1">
    <citation type="submission" date="2019-10" db="EMBL/GenBank/DDBJ databases">
        <authorList>
            <person name="Zhang R."/>
            <person name="Pan Y."/>
            <person name="Wang J."/>
            <person name="Ma R."/>
            <person name="Yu S."/>
        </authorList>
    </citation>
    <scope>NUCLEOTIDE SEQUENCE</scope>
    <source>
        <strain evidence="14">LA-IB0</strain>
        <tissue evidence="14">Leaf</tissue>
    </source>
</reference>
<evidence type="ECO:0000256" key="2">
    <source>
        <dbReference type="ARBA" id="ARBA00005184"/>
    </source>
</evidence>
<name>A0AAV6WML8_9LAMI</name>
<evidence type="ECO:0000313" key="14">
    <source>
        <dbReference type="EMBL" id="KAG8369672.1"/>
    </source>
</evidence>
<keyword evidence="15" id="KW-1185">Reference proteome</keyword>
<dbReference type="SUPFAM" id="SSF51126">
    <property type="entry name" value="Pectin lyase-like"/>
    <property type="match status" value="1"/>
</dbReference>
<comment type="caution">
    <text evidence="14">The sequence shown here is derived from an EMBL/GenBank/DDBJ whole genome shotgun (WGS) entry which is preliminary data.</text>
</comment>
<proteinExistence type="inferred from homology"/>
<feature type="signal peptide" evidence="12">
    <location>
        <begin position="1"/>
        <end position="23"/>
    </location>
</feature>
<comment type="function">
    <text evidence="10">Acts in the modification of cell walls via demethylesterification of cell wall pectin.</text>
</comment>
<dbReference type="InterPro" id="IPR012334">
    <property type="entry name" value="Pectin_lyas_fold"/>
</dbReference>
<keyword evidence="6 12" id="KW-0378">Hydrolase</keyword>
<keyword evidence="7 12" id="KW-0063">Aspartyl esterase</keyword>
<evidence type="ECO:0000256" key="11">
    <source>
        <dbReference type="PROSITE-ProRule" id="PRU10040"/>
    </source>
</evidence>
<dbReference type="PANTHER" id="PTHR31321">
    <property type="entry name" value="ACYL-COA THIOESTER HYDROLASE YBHC-RELATED"/>
    <property type="match status" value="1"/>
</dbReference>
<dbReference type="Gene3D" id="2.160.20.10">
    <property type="entry name" value="Single-stranded right-handed beta-helix, Pectin lyase-like"/>
    <property type="match status" value="1"/>
</dbReference>
<evidence type="ECO:0000256" key="1">
    <source>
        <dbReference type="ARBA" id="ARBA00004613"/>
    </source>
</evidence>
<keyword evidence="8" id="KW-0325">Glycoprotein</keyword>
<evidence type="ECO:0000256" key="4">
    <source>
        <dbReference type="ARBA" id="ARBA00013229"/>
    </source>
</evidence>
<comment type="similarity">
    <text evidence="3">Belongs to the pectinesterase family.</text>
</comment>
<comment type="catalytic activity">
    <reaction evidence="9 12">
        <text>[(1-&gt;4)-alpha-D-galacturonosyl methyl ester](n) + n H2O = [(1-&gt;4)-alpha-D-galacturonosyl](n) + n methanol + n H(+)</text>
        <dbReference type="Rhea" id="RHEA:22380"/>
        <dbReference type="Rhea" id="RHEA-COMP:14570"/>
        <dbReference type="Rhea" id="RHEA-COMP:14573"/>
        <dbReference type="ChEBI" id="CHEBI:15377"/>
        <dbReference type="ChEBI" id="CHEBI:15378"/>
        <dbReference type="ChEBI" id="CHEBI:17790"/>
        <dbReference type="ChEBI" id="CHEBI:140522"/>
        <dbReference type="ChEBI" id="CHEBI:140523"/>
        <dbReference type="EC" id="3.1.1.11"/>
    </reaction>
</comment>
<evidence type="ECO:0000256" key="6">
    <source>
        <dbReference type="ARBA" id="ARBA00022801"/>
    </source>
</evidence>